<dbReference type="CDD" id="cd14688">
    <property type="entry name" value="bZIP_YAP"/>
    <property type="match status" value="1"/>
</dbReference>
<protein>
    <recommendedName>
        <fullName evidence="4">BZIP domain-containing protein</fullName>
    </recommendedName>
</protein>
<dbReference type="SUPFAM" id="SSF57959">
    <property type="entry name" value="Leucine zipper domain"/>
    <property type="match status" value="1"/>
</dbReference>
<dbReference type="Proteomes" id="UP001590951">
    <property type="component" value="Unassembled WGS sequence"/>
</dbReference>
<evidence type="ECO:0008006" key="4">
    <source>
        <dbReference type="Google" id="ProtNLM"/>
    </source>
</evidence>
<feature type="region of interest" description="Disordered" evidence="1">
    <location>
        <begin position="257"/>
        <end position="306"/>
    </location>
</feature>
<feature type="compositionally biased region" description="Basic and acidic residues" evidence="1">
    <location>
        <begin position="257"/>
        <end position="268"/>
    </location>
</feature>
<dbReference type="PANTHER" id="PTHR40618:SF1">
    <property type="entry name" value="B-ZIP TRANSCRIPTION FACTOR (EUROFUNG)"/>
    <property type="match status" value="1"/>
</dbReference>
<dbReference type="Gene3D" id="1.20.5.170">
    <property type="match status" value="1"/>
</dbReference>
<dbReference type="PANTHER" id="PTHR40618">
    <property type="entry name" value="B-ZIP TRANSCRIPTION FACTOR (EUROFUNG)-RELATED"/>
    <property type="match status" value="1"/>
</dbReference>
<gene>
    <name evidence="2" type="ORF">ABVK25_008338</name>
</gene>
<feature type="region of interest" description="Disordered" evidence="1">
    <location>
        <begin position="592"/>
        <end position="618"/>
    </location>
</feature>
<accession>A0ABR4B397</accession>
<feature type="compositionally biased region" description="Polar residues" evidence="1">
    <location>
        <begin position="294"/>
        <end position="306"/>
    </location>
</feature>
<feature type="region of interest" description="Disordered" evidence="1">
    <location>
        <begin position="133"/>
        <end position="188"/>
    </location>
</feature>
<evidence type="ECO:0000313" key="3">
    <source>
        <dbReference type="Proteomes" id="UP001590951"/>
    </source>
</evidence>
<reference evidence="2 3" key="1">
    <citation type="submission" date="2024-09" db="EMBL/GenBank/DDBJ databases">
        <title>Rethinking Asexuality: The Enigmatic Case of Functional Sexual Genes in Lepraria (Stereocaulaceae).</title>
        <authorList>
            <person name="Doellman M."/>
            <person name="Sun Y."/>
            <person name="Barcenas-Pena A."/>
            <person name="Lumbsch H.T."/>
            <person name="Grewe F."/>
        </authorList>
    </citation>
    <scope>NUCLEOTIDE SEQUENCE [LARGE SCALE GENOMIC DNA]</scope>
    <source>
        <strain evidence="2 3">Grewe 0041</strain>
    </source>
</reference>
<feature type="region of interest" description="Disordered" evidence="1">
    <location>
        <begin position="1"/>
        <end position="31"/>
    </location>
</feature>
<proteinExistence type="predicted"/>
<dbReference type="InterPro" id="IPR046347">
    <property type="entry name" value="bZIP_sf"/>
</dbReference>
<comment type="caution">
    <text evidence="2">The sequence shown here is derived from an EMBL/GenBank/DDBJ whole genome shotgun (WGS) entry which is preliminary data.</text>
</comment>
<feature type="compositionally biased region" description="Low complexity" evidence="1">
    <location>
        <begin position="597"/>
        <end position="607"/>
    </location>
</feature>
<organism evidence="2 3">
    <name type="scientific">Lepraria finkii</name>
    <dbReference type="NCBI Taxonomy" id="1340010"/>
    <lineage>
        <taxon>Eukaryota</taxon>
        <taxon>Fungi</taxon>
        <taxon>Dikarya</taxon>
        <taxon>Ascomycota</taxon>
        <taxon>Pezizomycotina</taxon>
        <taxon>Lecanoromycetes</taxon>
        <taxon>OSLEUM clade</taxon>
        <taxon>Lecanoromycetidae</taxon>
        <taxon>Lecanorales</taxon>
        <taxon>Lecanorineae</taxon>
        <taxon>Stereocaulaceae</taxon>
        <taxon>Lepraria</taxon>
    </lineage>
</organism>
<evidence type="ECO:0000313" key="2">
    <source>
        <dbReference type="EMBL" id="KAL2051471.1"/>
    </source>
</evidence>
<evidence type="ECO:0000256" key="1">
    <source>
        <dbReference type="SAM" id="MobiDB-lite"/>
    </source>
</evidence>
<feature type="compositionally biased region" description="Basic and acidic residues" evidence="1">
    <location>
        <begin position="174"/>
        <end position="188"/>
    </location>
</feature>
<keyword evidence="3" id="KW-1185">Reference proteome</keyword>
<name>A0ABR4B397_9LECA</name>
<sequence length="726" mass="81501">MAESSPKTVRGKALTRALQMDDAESARRRSNEDYYQYSPLGIFSDSYFTHPLPYNEEQNVNSAQAGSIGFGINIDSQGATNYAGYQSYQSQAPTSMDLDILSAENYHESPYSRGIPSRRVSGSTQVYGGLLVDKPCDMKAPSPPTGMKSRRSTKKEASKIASADETITRQRGRPRLDNRDQTATERRRTQIRLAQRAYRQRKETTISGLNRRVTSLERTIENINKAFLDFNEKAIAAGIQKGAPPLAKQLELTAERMSELAKNSKHESDNEEEENEPSLSVQTVEIGEERAPNSRRTAAGSGTTPVSMLGYQTTIAEEHVDYDGETAYQDPAPPAQLDQFLLSDWTATEAMQLSRNDFPQPKTATEDESQSMQQYRVEIPETKIFAQNSLSFDLMALPEDLNSSVGKRSLELMSLPMPTSYSYQETSFARRLMRSTVEANIRLMTNPNSKPEDLKRLCKFSWCFLKSSDMVEHMMTMAQKTVRDGIENWEAPWLHLGGAGLHYPREGLDGETPAPAWWANEVPMGPRRSTQPETPMPDDMAIAEIIQRIQVAGDWFDSSDVEQYLRTKGLYLDGHSSIVEITEPDETIPELQETQIPSVSSPEVSSPKDSTRGPLSPQGIDRSWFNDPFVSGNDYGWTEDMPVPDVNMDFSFDNVDYSFPKDVDPSFDFSQYFETMPTFNTKMKKFLDVEKFLNAMSQESTCIGRTAGFRKATIDSALSSATIEKF</sequence>
<dbReference type="EMBL" id="JBHFEH010000035">
    <property type="protein sequence ID" value="KAL2051471.1"/>
    <property type="molecule type" value="Genomic_DNA"/>
</dbReference>